<keyword evidence="1" id="KW-0547">Nucleotide-binding</keyword>
<sequence>MRSKPCVVMLVGLPGSGKSEVAVALERELGLHRIDRDLIRVALFPRCSFSPAEKRAANHAALKALEVNCLMGRHSVLDGRTFSRLRERVELESRIETFGARAVAMWLNCPPALARERVAASSGHHAADRTPDLVDGVAARFEAPGLGCLELDACQPLGQMVSEAVRAVRELLAPD</sequence>
<dbReference type="Pfam" id="PF13671">
    <property type="entry name" value="AAA_33"/>
    <property type="match status" value="1"/>
</dbReference>
<dbReference type="RefSeq" id="WP_248204991.1">
    <property type="nucleotide sequence ID" value="NZ_JALNMH010000002.1"/>
</dbReference>
<comment type="caution">
    <text evidence="1">The sequence shown here is derived from an EMBL/GenBank/DDBJ whole genome shotgun (WGS) entry which is preliminary data.</text>
</comment>
<organism evidence="1 2">
    <name type="scientific">Pseudomarimonas salicorniae</name>
    <dbReference type="NCBI Taxonomy" id="2933270"/>
    <lineage>
        <taxon>Bacteria</taxon>
        <taxon>Pseudomonadati</taxon>
        <taxon>Pseudomonadota</taxon>
        <taxon>Gammaproteobacteria</taxon>
        <taxon>Lysobacterales</taxon>
        <taxon>Lysobacteraceae</taxon>
        <taxon>Pseudomarimonas</taxon>
    </lineage>
</organism>
<dbReference type="SUPFAM" id="SSF52540">
    <property type="entry name" value="P-loop containing nucleoside triphosphate hydrolases"/>
    <property type="match status" value="1"/>
</dbReference>
<protein>
    <submittedName>
        <fullName evidence="1">ATP-binding protein</fullName>
    </submittedName>
</protein>
<accession>A0ABT0GDR7</accession>
<dbReference type="EMBL" id="JALNMH010000002">
    <property type="protein sequence ID" value="MCK7592690.1"/>
    <property type="molecule type" value="Genomic_DNA"/>
</dbReference>
<gene>
    <name evidence="1" type="ORF">M0G41_03300</name>
</gene>
<keyword evidence="2" id="KW-1185">Reference proteome</keyword>
<keyword evidence="1" id="KW-0067">ATP-binding</keyword>
<dbReference type="InterPro" id="IPR027417">
    <property type="entry name" value="P-loop_NTPase"/>
</dbReference>
<dbReference type="Gene3D" id="3.40.50.300">
    <property type="entry name" value="P-loop containing nucleotide triphosphate hydrolases"/>
    <property type="match status" value="1"/>
</dbReference>
<evidence type="ECO:0000313" key="1">
    <source>
        <dbReference type="EMBL" id="MCK7592690.1"/>
    </source>
</evidence>
<reference evidence="1" key="1">
    <citation type="submission" date="2022-04" db="EMBL/GenBank/DDBJ databases">
        <title>Lysobacter sp. CAU 1642 isolated from sea sand.</title>
        <authorList>
            <person name="Kim W."/>
        </authorList>
    </citation>
    <scope>NUCLEOTIDE SEQUENCE</scope>
    <source>
        <strain evidence="1">CAU 1642</strain>
    </source>
</reference>
<name>A0ABT0GDR7_9GAMM</name>
<proteinExistence type="predicted"/>
<dbReference type="GO" id="GO:0005524">
    <property type="term" value="F:ATP binding"/>
    <property type="evidence" value="ECO:0007669"/>
    <property type="project" value="UniProtKB-KW"/>
</dbReference>
<dbReference type="Proteomes" id="UP001431449">
    <property type="component" value="Unassembled WGS sequence"/>
</dbReference>
<evidence type="ECO:0000313" key="2">
    <source>
        <dbReference type="Proteomes" id="UP001431449"/>
    </source>
</evidence>